<dbReference type="GO" id="GO:0005085">
    <property type="term" value="F:guanyl-nucleotide exchange factor activity"/>
    <property type="evidence" value="ECO:0007669"/>
    <property type="project" value="InterPro"/>
</dbReference>
<keyword evidence="8" id="KW-1133">Transmembrane helix</keyword>
<comment type="similarity">
    <text evidence="10">Belongs to the WD repeat SEC12 family.</text>
</comment>
<comment type="subcellular location">
    <subcellularLocation>
        <location evidence="10">Endoplasmic reticulum membrane</location>
        <topology evidence="10">Single-pass type II membrane protein</topology>
    </subcellularLocation>
    <subcellularLocation>
        <location evidence="10">Golgi apparatus membrane</location>
        <topology evidence="10">Single-pass type II membrane protein</topology>
    </subcellularLocation>
</comment>
<evidence type="ECO:0000256" key="9">
    <source>
        <dbReference type="ARBA" id="ARBA00023136"/>
    </source>
</evidence>
<dbReference type="GO" id="GO:0015031">
    <property type="term" value="P:protein transport"/>
    <property type="evidence" value="ECO:0007669"/>
    <property type="project" value="UniProtKB-KW"/>
</dbReference>
<protein>
    <recommendedName>
        <fullName evidence="10">Guanine nucleotide-exchange factor SEC12</fullName>
    </recommendedName>
</protein>
<dbReference type="AlphaFoldDB" id="A0AAN6MJQ6"/>
<evidence type="ECO:0000256" key="11">
    <source>
        <dbReference type="SAM" id="MobiDB-lite"/>
    </source>
</evidence>
<dbReference type="GO" id="GO:0000139">
    <property type="term" value="C:Golgi membrane"/>
    <property type="evidence" value="ECO:0007669"/>
    <property type="project" value="UniProtKB-SubCell"/>
</dbReference>
<dbReference type="InterPro" id="IPR045260">
    <property type="entry name" value="Sec12-like"/>
</dbReference>
<sequence>MAPAIPSAELRLSYPLYALDFDPQDASRLVVGGGGGAARSGVGNKVSVLDASQPDSLQVVSELELSRDEDSVNTLAVGPISKNTVTFYAGINSAEDELKKGINEHFRVFSAELPSKSKTEPKIAELSRSALFSTTDTEAYQRLLRISGRVGAVATGTIGRSKDAQIVAFDLPAAGTAPKSRGQLELVKEAMDMDMTQISDDEHQLVYCDDYDIYTLIIGKKGTSGPHVVFTIPHDESTGAKARPSFRCIRFLTPTFVLAVANLPKAGGAVLQGFRLPKIANLGKPEKEGRARLALSRKLPTSITRATGLAVRNLSPPATPSAVQGDAQFVVAVTGQDSSITLYTLEHQSMGDVNLIANLYPITTLKEVHLGPISGLAFSHFTPPASTQKPPPDLKLASIGSMGNTCVVHSLPLKRLATPAAATKQGPARGPARPPRYVVALKSHAPSPRNLIIGSALVFALLALLLQGILEVRGATRPVIGARSLTPVSWHRPGTYYALSETQQPGVLSPVPGVADTPGAGGLLAQYRDLAAAAGGEDVIVLHHAGEGEEEEGMVRVEGHDEEKHGRAREWEELHPSQKEAWKERLKKAGHWGEEMGEAVFKGVFFGQIAGVVGAMV</sequence>
<dbReference type="Gene3D" id="2.130.10.10">
    <property type="entry name" value="YVTN repeat-like/Quinoprotein amine dehydrogenase"/>
    <property type="match status" value="1"/>
</dbReference>
<evidence type="ECO:0000313" key="12">
    <source>
        <dbReference type="EMBL" id="KAK3901332.1"/>
    </source>
</evidence>
<keyword evidence="6" id="KW-0931">ER-Golgi transport</keyword>
<evidence type="ECO:0000256" key="10">
    <source>
        <dbReference type="RuleBase" id="RU369019"/>
    </source>
</evidence>
<proteinExistence type="inferred from homology"/>
<evidence type="ECO:0000256" key="4">
    <source>
        <dbReference type="ARBA" id="ARBA00022737"/>
    </source>
</evidence>
<evidence type="ECO:0000256" key="2">
    <source>
        <dbReference type="ARBA" id="ARBA00022574"/>
    </source>
</evidence>
<gene>
    <name evidence="12" type="ORF">C8A05DRAFT_16475</name>
</gene>
<keyword evidence="3" id="KW-0812">Transmembrane</keyword>
<organism evidence="12 13">
    <name type="scientific">Staphylotrichum tortipilum</name>
    <dbReference type="NCBI Taxonomy" id="2831512"/>
    <lineage>
        <taxon>Eukaryota</taxon>
        <taxon>Fungi</taxon>
        <taxon>Dikarya</taxon>
        <taxon>Ascomycota</taxon>
        <taxon>Pezizomycotina</taxon>
        <taxon>Sordariomycetes</taxon>
        <taxon>Sordariomycetidae</taxon>
        <taxon>Sordariales</taxon>
        <taxon>Chaetomiaceae</taxon>
        <taxon>Staphylotrichum</taxon>
    </lineage>
</organism>
<feature type="region of interest" description="Disordered" evidence="11">
    <location>
        <begin position="550"/>
        <end position="570"/>
    </location>
</feature>
<evidence type="ECO:0000256" key="5">
    <source>
        <dbReference type="ARBA" id="ARBA00022824"/>
    </source>
</evidence>
<keyword evidence="2 10" id="KW-0853">WD repeat</keyword>
<evidence type="ECO:0000256" key="6">
    <source>
        <dbReference type="ARBA" id="ARBA00022892"/>
    </source>
</evidence>
<keyword evidence="5 10" id="KW-0256">Endoplasmic reticulum</keyword>
<keyword evidence="9" id="KW-0472">Membrane</keyword>
<dbReference type="GO" id="GO:0005789">
    <property type="term" value="C:endoplasmic reticulum membrane"/>
    <property type="evidence" value="ECO:0007669"/>
    <property type="project" value="UniProtKB-SubCell"/>
</dbReference>
<evidence type="ECO:0000256" key="3">
    <source>
        <dbReference type="ARBA" id="ARBA00022692"/>
    </source>
</evidence>
<dbReference type="PANTHER" id="PTHR23284:SF0">
    <property type="entry name" value="PROLACTIN REGULATORY ELEMENT-BINDING PROTEIN"/>
    <property type="match status" value="1"/>
</dbReference>
<comment type="function">
    <text evidence="10">Guanine nucleotide-exchange factor (GEF) required for the formation or budding of transport vesicles from the ER.</text>
</comment>
<evidence type="ECO:0000256" key="1">
    <source>
        <dbReference type="ARBA" id="ARBA00022448"/>
    </source>
</evidence>
<keyword evidence="1 10" id="KW-0813">Transport</keyword>
<keyword evidence="4 10" id="KW-0677">Repeat</keyword>
<evidence type="ECO:0000313" key="13">
    <source>
        <dbReference type="Proteomes" id="UP001303889"/>
    </source>
</evidence>
<dbReference type="InterPro" id="IPR015943">
    <property type="entry name" value="WD40/YVTN_repeat-like_dom_sf"/>
</dbReference>
<dbReference type="PANTHER" id="PTHR23284">
    <property type="entry name" value="PROLACTIN REGULATORY ELEMENT BINDING PROTEIN"/>
    <property type="match status" value="1"/>
</dbReference>
<dbReference type="GO" id="GO:0006888">
    <property type="term" value="P:endoplasmic reticulum to Golgi vesicle-mediated transport"/>
    <property type="evidence" value="ECO:0007669"/>
    <property type="project" value="UniProtKB-UniRule"/>
</dbReference>
<dbReference type="GO" id="GO:0003400">
    <property type="term" value="P:regulation of COPII vesicle coating"/>
    <property type="evidence" value="ECO:0007669"/>
    <property type="project" value="UniProtKB-UniRule"/>
</dbReference>
<accession>A0AAN6MJQ6</accession>
<dbReference type="EMBL" id="MU855588">
    <property type="protein sequence ID" value="KAK3901332.1"/>
    <property type="molecule type" value="Genomic_DNA"/>
</dbReference>
<name>A0AAN6MJQ6_9PEZI</name>
<keyword evidence="7 10" id="KW-0653">Protein transport</keyword>
<evidence type="ECO:0000256" key="7">
    <source>
        <dbReference type="ARBA" id="ARBA00022927"/>
    </source>
</evidence>
<reference evidence="12" key="1">
    <citation type="journal article" date="2023" name="Mol. Phylogenet. Evol.">
        <title>Genome-scale phylogeny and comparative genomics of the fungal order Sordariales.</title>
        <authorList>
            <person name="Hensen N."/>
            <person name="Bonometti L."/>
            <person name="Westerberg I."/>
            <person name="Brannstrom I.O."/>
            <person name="Guillou S."/>
            <person name="Cros-Aarteil S."/>
            <person name="Calhoun S."/>
            <person name="Haridas S."/>
            <person name="Kuo A."/>
            <person name="Mondo S."/>
            <person name="Pangilinan J."/>
            <person name="Riley R."/>
            <person name="LaButti K."/>
            <person name="Andreopoulos B."/>
            <person name="Lipzen A."/>
            <person name="Chen C."/>
            <person name="Yan M."/>
            <person name="Daum C."/>
            <person name="Ng V."/>
            <person name="Clum A."/>
            <person name="Steindorff A."/>
            <person name="Ohm R.A."/>
            <person name="Martin F."/>
            <person name="Silar P."/>
            <person name="Natvig D.O."/>
            <person name="Lalanne C."/>
            <person name="Gautier V."/>
            <person name="Ament-Velasquez S.L."/>
            <person name="Kruys A."/>
            <person name="Hutchinson M.I."/>
            <person name="Powell A.J."/>
            <person name="Barry K."/>
            <person name="Miller A.N."/>
            <person name="Grigoriev I.V."/>
            <person name="Debuchy R."/>
            <person name="Gladieux P."/>
            <person name="Hiltunen Thoren M."/>
            <person name="Johannesson H."/>
        </authorList>
    </citation>
    <scope>NUCLEOTIDE SEQUENCE</scope>
    <source>
        <strain evidence="12">CBS 103.79</strain>
    </source>
</reference>
<dbReference type="Proteomes" id="UP001303889">
    <property type="component" value="Unassembled WGS sequence"/>
</dbReference>
<reference evidence="12" key="2">
    <citation type="submission" date="2023-05" db="EMBL/GenBank/DDBJ databases">
        <authorList>
            <consortium name="Lawrence Berkeley National Laboratory"/>
            <person name="Steindorff A."/>
            <person name="Hensen N."/>
            <person name="Bonometti L."/>
            <person name="Westerberg I."/>
            <person name="Brannstrom I.O."/>
            <person name="Guillou S."/>
            <person name="Cros-Aarteil S."/>
            <person name="Calhoun S."/>
            <person name="Haridas S."/>
            <person name="Kuo A."/>
            <person name="Mondo S."/>
            <person name="Pangilinan J."/>
            <person name="Riley R."/>
            <person name="Labutti K."/>
            <person name="Andreopoulos B."/>
            <person name="Lipzen A."/>
            <person name="Chen C."/>
            <person name="Yanf M."/>
            <person name="Daum C."/>
            <person name="Ng V."/>
            <person name="Clum A."/>
            <person name="Ohm R."/>
            <person name="Martin F."/>
            <person name="Silar P."/>
            <person name="Natvig D."/>
            <person name="Lalanne C."/>
            <person name="Gautier V."/>
            <person name="Ament-Velasquez S.L."/>
            <person name="Kruys A."/>
            <person name="Hutchinson M.I."/>
            <person name="Powell A.J."/>
            <person name="Barry K."/>
            <person name="Miller A.N."/>
            <person name="Grigoriev I.V."/>
            <person name="Debuchy R."/>
            <person name="Gladieux P."/>
            <person name="Thoren M.H."/>
            <person name="Johannesson H."/>
        </authorList>
    </citation>
    <scope>NUCLEOTIDE SEQUENCE</scope>
    <source>
        <strain evidence="12">CBS 103.79</strain>
    </source>
</reference>
<comment type="caution">
    <text evidence="12">The sequence shown here is derived from an EMBL/GenBank/DDBJ whole genome shotgun (WGS) entry which is preliminary data.</text>
</comment>
<evidence type="ECO:0000256" key="8">
    <source>
        <dbReference type="ARBA" id="ARBA00022989"/>
    </source>
</evidence>
<keyword evidence="13" id="KW-1185">Reference proteome</keyword>